<sequence length="228" mass="25848">MNTKKTAILIFANSAQQEAVNKPFPKSSALFDELNKQTLQKVKRSGLPYFLFSEDEQLGTTFGERYTNAIQFVYNQGFENVITIGNDTPQLKTSQLIETAKKLEYSPIILGPSKDGGYYMMGLNRSQFNVETFLKLPWQTSQLTKHISRLLAAQRIKIVFLKMFADIDSITDVESVLNGFRNIGVNLKKILLSLFSSEKNTISFSPFFFQNTSKEIKLNKGSPLLLHI</sequence>
<dbReference type="AlphaFoldDB" id="A0A5C6YR95"/>
<protein>
    <submittedName>
        <fullName evidence="1">DUF2064 domain-containing protein</fullName>
    </submittedName>
</protein>
<dbReference type="Gene3D" id="3.90.550.10">
    <property type="entry name" value="Spore Coat Polysaccharide Biosynthesis Protein SpsA, Chain A"/>
    <property type="match status" value="1"/>
</dbReference>
<reference evidence="1 2" key="1">
    <citation type="submission" date="2019-08" db="EMBL/GenBank/DDBJ databases">
        <title>Genome of Aequorivita lipolytica Y10-2 (type strain).</title>
        <authorList>
            <person name="Bowman J.P."/>
        </authorList>
    </citation>
    <scope>NUCLEOTIDE SEQUENCE [LARGE SCALE GENOMIC DNA]</scope>
    <source>
        <strain evidence="1 2">Y10-2</strain>
    </source>
</reference>
<dbReference type="RefSeq" id="WP_111814612.1">
    <property type="nucleotide sequence ID" value="NZ_CBCRZQ010000002.1"/>
</dbReference>
<dbReference type="PANTHER" id="PTHR36529">
    <property type="entry name" value="SLL1095 PROTEIN"/>
    <property type="match status" value="1"/>
</dbReference>
<proteinExistence type="predicted"/>
<gene>
    <name evidence="1" type="ORF">ESV24_05530</name>
</gene>
<dbReference type="EMBL" id="VORU01000003">
    <property type="protein sequence ID" value="TXD69897.1"/>
    <property type="molecule type" value="Genomic_DNA"/>
</dbReference>
<dbReference type="PANTHER" id="PTHR36529:SF1">
    <property type="entry name" value="GLYCOSYLTRANSFERASE"/>
    <property type="match status" value="1"/>
</dbReference>
<dbReference type="InterPro" id="IPR018641">
    <property type="entry name" value="Trfase_1_rSAM/seldom-assoc"/>
</dbReference>
<name>A0A5C6YR95_9FLAO</name>
<accession>A0A5C6YR95</accession>
<dbReference type="OrthoDB" id="9798250at2"/>
<dbReference type="InterPro" id="IPR029044">
    <property type="entry name" value="Nucleotide-diphossugar_trans"/>
</dbReference>
<dbReference type="Proteomes" id="UP000321945">
    <property type="component" value="Unassembled WGS sequence"/>
</dbReference>
<organism evidence="1 2">
    <name type="scientific">Aequorivita lipolytica</name>
    <dbReference type="NCBI Taxonomy" id="153267"/>
    <lineage>
        <taxon>Bacteria</taxon>
        <taxon>Pseudomonadati</taxon>
        <taxon>Bacteroidota</taxon>
        <taxon>Flavobacteriia</taxon>
        <taxon>Flavobacteriales</taxon>
        <taxon>Flavobacteriaceae</taxon>
        <taxon>Aequorivita</taxon>
    </lineage>
</organism>
<dbReference type="Pfam" id="PF09837">
    <property type="entry name" value="DUF2064"/>
    <property type="match status" value="1"/>
</dbReference>
<evidence type="ECO:0000313" key="2">
    <source>
        <dbReference type="Proteomes" id="UP000321945"/>
    </source>
</evidence>
<comment type="caution">
    <text evidence="1">The sequence shown here is derived from an EMBL/GenBank/DDBJ whole genome shotgun (WGS) entry which is preliminary data.</text>
</comment>
<evidence type="ECO:0000313" key="1">
    <source>
        <dbReference type="EMBL" id="TXD69897.1"/>
    </source>
</evidence>
<dbReference type="SUPFAM" id="SSF53448">
    <property type="entry name" value="Nucleotide-diphospho-sugar transferases"/>
    <property type="match status" value="1"/>
</dbReference>
<keyword evidence="2" id="KW-1185">Reference proteome</keyword>